<evidence type="ECO:0000313" key="1">
    <source>
        <dbReference type="EMBL" id="RMX43973.1"/>
    </source>
</evidence>
<keyword evidence="2" id="KW-1185">Reference proteome</keyword>
<protein>
    <submittedName>
        <fullName evidence="1">Uncharacterized protein</fullName>
    </submittedName>
</protein>
<organism evidence="1 2">
    <name type="scientific">Pocillopora damicornis</name>
    <name type="common">Cauliflower coral</name>
    <name type="synonym">Millepora damicornis</name>
    <dbReference type="NCBI Taxonomy" id="46731"/>
    <lineage>
        <taxon>Eukaryota</taxon>
        <taxon>Metazoa</taxon>
        <taxon>Cnidaria</taxon>
        <taxon>Anthozoa</taxon>
        <taxon>Hexacorallia</taxon>
        <taxon>Scleractinia</taxon>
        <taxon>Astrocoeniina</taxon>
        <taxon>Pocilloporidae</taxon>
        <taxon>Pocillopora</taxon>
    </lineage>
</organism>
<dbReference type="AlphaFoldDB" id="A0A3M6TRD3"/>
<dbReference type="EMBL" id="RCHS01003083">
    <property type="protein sequence ID" value="RMX43973.1"/>
    <property type="molecule type" value="Genomic_DNA"/>
</dbReference>
<reference evidence="1 2" key="1">
    <citation type="journal article" date="2018" name="Sci. Rep.">
        <title>Comparative analysis of the Pocillopora damicornis genome highlights role of immune system in coral evolution.</title>
        <authorList>
            <person name="Cunning R."/>
            <person name="Bay R.A."/>
            <person name="Gillette P."/>
            <person name="Baker A.C."/>
            <person name="Traylor-Knowles N."/>
        </authorList>
    </citation>
    <scope>NUCLEOTIDE SEQUENCE [LARGE SCALE GENOMIC DNA]</scope>
    <source>
        <strain evidence="1">RSMAS</strain>
        <tissue evidence="1">Whole animal</tissue>
    </source>
</reference>
<dbReference type="Proteomes" id="UP000275408">
    <property type="component" value="Unassembled WGS sequence"/>
</dbReference>
<sequence length="67" mass="8012">MNDFGIEYIKDLVITQRKTHSKVSLLPKERFPDKKGFSSRKLRSFDMDAFLAMKTLYKEHPFMDVER</sequence>
<evidence type="ECO:0000313" key="2">
    <source>
        <dbReference type="Proteomes" id="UP000275408"/>
    </source>
</evidence>
<gene>
    <name evidence="1" type="ORF">pdam_00017563</name>
</gene>
<accession>A0A3M6TRD3</accession>
<comment type="caution">
    <text evidence="1">The sequence shown here is derived from an EMBL/GenBank/DDBJ whole genome shotgun (WGS) entry which is preliminary data.</text>
</comment>
<proteinExistence type="predicted"/>
<name>A0A3M6TRD3_POCDA</name>